<gene>
    <name evidence="1" type="ordered locus">Rleg2_4149</name>
</gene>
<dbReference type="EMBL" id="CP001191">
    <property type="protein sequence ID" value="ACI57411.1"/>
    <property type="molecule type" value="Genomic_DNA"/>
</dbReference>
<name>A0ABF7QTL2_RHILW</name>
<evidence type="ECO:0000313" key="1">
    <source>
        <dbReference type="EMBL" id="ACI57411.1"/>
    </source>
</evidence>
<dbReference type="KEGG" id="rlt:Rleg2_4149"/>
<accession>A0ABF7QTL2</accession>
<dbReference type="AlphaFoldDB" id="A0ABF7QTL2"/>
<dbReference type="RefSeq" id="WP_012559544.1">
    <property type="nucleotide sequence ID" value="NC_011369.1"/>
</dbReference>
<reference evidence="1 2" key="1">
    <citation type="journal article" date="2010" name="Stand. Genomic Sci.">
        <title>Complete genome sequence of Rhizobium leguminosarum bv trifolii strain WSM2304, an effective microsymbiont of the South American clover Trifolium polymorphum.</title>
        <authorList>
            <person name="Reeve W."/>
            <person name="O'Hara G."/>
            <person name="Chain P."/>
            <person name="Ardley J."/>
            <person name="Brau L."/>
            <person name="Nandesena K."/>
            <person name="Tiwari R."/>
            <person name="Malfatti S."/>
            <person name="Kiss H."/>
            <person name="Lapidus A."/>
            <person name="Copeland A."/>
            <person name="Nolan M."/>
            <person name="Land M."/>
            <person name="Ivanova N."/>
            <person name="Mavromatis K."/>
            <person name="Markowitz V."/>
            <person name="Kyrpides N."/>
            <person name="Melino V."/>
            <person name="Denton M."/>
            <person name="Yates R."/>
            <person name="Howieson J."/>
        </authorList>
    </citation>
    <scope>NUCLEOTIDE SEQUENCE [LARGE SCALE GENOMIC DNA]</scope>
    <source>
        <strain evidence="1 2">WSM2304</strain>
    </source>
</reference>
<evidence type="ECO:0000313" key="2">
    <source>
        <dbReference type="Proteomes" id="UP000008330"/>
    </source>
</evidence>
<proteinExistence type="predicted"/>
<protein>
    <submittedName>
        <fullName evidence="1">Uncharacterized protein</fullName>
    </submittedName>
</protein>
<sequence length="274" mass="29891">MENIQLKGFLIWAAAFAGIAWPAAAVDIQKVIGHEITIEGTLLNNELKIDGLSIHKDAIIGFKELTVIDGTPALIGYSANGGNACDSSPFILSFPPGGEPKMDGPIDACFSVEHQVEGDRILFSTNPGPGHDSERWSWTPKDGIAELTAEPFRADTAADWSNLRERKLKRPSEAFANAGVAASIKNLLGPDFAWYQELMNGVAGGEFKGDDYIGTSCRPHMCSDEAGLLFLASRQKAVYAAWKPDGKKIVVRPPVTQWPEKAKLELRAWARKWE</sequence>
<keyword evidence="2" id="KW-1185">Reference proteome</keyword>
<dbReference type="Proteomes" id="UP000008330">
    <property type="component" value="Chromosome"/>
</dbReference>
<organism evidence="1 2">
    <name type="scientific">Rhizobium leguminosarum bv. trifolii (strain WSM2304)</name>
    <dbReference type="NCBI Taxonomy" id="395492"/>
    <lineage>
        <taxon>Bacteria</taxon>
        <taxon>Pseudomonadati</taxon>
        <taxon>Pseudomonadota</taxon>
        <taxon>Alphaproteobacteria</taxon>
        <taxon>Hyphomicrobiales</taxon>
        <taxon>Rhizobiaceae</taxon>
        <taxon>Rhizobium/Agrobacterium group</taxon>
        <taxon>Rhizobium</taxon>
    </lineage>
</organism>